<reference evidence="1" key="1">
    <citation type="journal article" date="2015" name="Nature">
        <title>Complex archaea that bridge the gap between prokaryotes and eukaryotes.</title>
        <authorList>
            <person name="Spang A."/>
            <person name="Saw J.H."/>
            <person name="Jorgensen S.L."/>
            <person name="Zaremba-Niedzwiedzka K."/>
            <person name="Martijn J."/>
            <person name="Lind A.E."/>
            <person name="van Eijk R."/>
            <person name="Schleper C."/>
            <person name="Guy L."/>
            <person name="Ettema T.J."/>
        </authorList>
    </citation>
    <scope>NUCLEOTIDE SEQUENCE</scope>
</reference>
<name>A0A0F8ZL99_9ZZZZ</name>
<dbReference type="EMBL" id="LAZR01062832">
    <property type="protein sequence ID" value="KKK60716.1"/>
    <property type="molecule type" value="Genomic_DNA"/>
</dbReference>
<protein>
    <submittedName>
        <fullName evidence="1">Uncharacterized protein</fullName>
    </submittedName>
</protein>
<dbReference type="AlphaFoldDB" id="A0A0F8ZL99"/>
<comment type="caution">
    <text evidence="1">The sequence shown here is derived from an EMBL/GenBank/DDBJ whole genome shotgun (WGS) entry which is preliminary data.</text>
</comment>
<evidence type="ECO:0000313" key="1">
    <source>
        <dbReference type="EMBL" id="KKK60716.1"/>
    </source>
</evidence>
<gene>
    <name evidence="1" type="ORF">LCGC14_3021610</name>
</gene>
<organism evidence="1">
    <name type="scientific">marine sediment metagenome</name>
    <dbReference type="NCBI Taxonomy" id="412755"/>
    <lineage>
        <taxon>unclassified sequences</taxon>
        <taxon>metagenomes</taxon>
        <taxon>ecological metagenomes</taxon>
    </lineage>
</organism>
<sequence>MAGPIEATGPCEHGVVDDICDACTLDNYWRDIVAEIPSKHLRFDKALRAFGYRKHLA</sequence>
<feature type="non-terminal residue" evidence="1">
    <location>
        <position position="57"/>
    </location>
</feature>
<proteinExistence type="predicted"/>
<accession>A0A0F8ZL99</accession>